<protein>
    <submittedName>
        <fullName evidence="2">Uncharacterized protein</fullName>
    </submittedName>
</protein>
<evidence type="ECO:0000313" key="3">
    <source>
        <dbReference type="Proteomes" id="UP000664277"/>
    </source>
</evidence>
<name>A0A8J7TMZ4_9BACT</name>
<dbReference type="EMBL" id="JAFLCK010000021">
    <property type="protein sequence ID" value="MBN8661521.1"/>
    <property type="molecule type" value="Genomic_DNA"/>
</dbReference>
<organism evidence="2 3">
    <name type="scientific">Candidatus Obscuribacter phosphatis</name>
    <dbReference type="NCBI Taxonomy" id="1906157"/>
    <lineage>
        <taxon>Bacteria</taxon>
        <taxon>Bacillati</taxon>
        <taxon>Candidatus Melainabacteria</taxon>
        <taxon>Candidatus Obscuribacterales</taxon>
        <taxon>Candidatus Obscuribacteraceae</taxon>
        <taxon>Candidatus Obscuribacter</taxon>
    </lineage>
</organism>
<reference evidence="2" key="1">
    <citation type="submission" date="2021-02" db="EMBL/GenBank/DDBJ databases">
        <title>Genome-Resolved Metagenomics of a Microbial Community Performing Photosynthetic Biological Nutrient Removal.</title>
        <authorList>
            <person name="Mcdaniel E.A."/>
        </authorList>
    </citation>
    <scope>NUCLEOTIDE SEQUENCE</scope>
    <source>
        <strain evidence="2">UWPOB_OBS1</strain>
    </source>
</reference>
<feature type="chain" id="PRO_5035186569" evidence="1">
    <location>
        <begin position="20"/>
        <end position="213"/>
    </location>
</feature>
<evidence type="ECO:0000313" key="2">
    <source>
        <dbReference type="EMBL" id="MBN8661521.1"/>
    </source>
</evidence>
<comment type="caution">
    <text evidence="2">The sequence shown here is derived from an EMBL/GenBank/DDBJ whole genome shotgun (WGS) entry which is preliminary data.</text>
</comment>
<dbReference type="Proteomes" id="UP000664277">
    <property type="component" value="Unassembled WGS sequence"/>
</dbReference>
<dbReference type="AlphaFoldDB" id="A0A8J7TMZ4"/>
<accession>A0A8J7TMZ4</accession>
<keyword evidence="1" id="KW-0732">Signal</keyword>
<proteinExistence type="predicted"/>
<sequence length="213" mass="24147">MRVLLVSVCSVLSFASVRAEPSKIIDERAVNINRKKYKSPSFTTTEKKTENIEHSANAAPAEPSVIEHNWGYCQNLEFLRGHWTGSNSKGVRIDEWWEQSQYGELIGIRKVHIKPDNTELQLIVVRDPQNSAKTGARVSIHQFNQALIAGDRLPIVGNLAVQSDGITIAYKDTKDRQNYFHYKKTASVVILEELLFKADSQPPELFKLTRLDK</sequence>
<gene>
    <name evidence="2" type="ORF">J0M35_14240</name>
</gene>
<evidence type="ECO:0000256" key="1">
    <source>
        <dbReference type="SAM" id="SignalP"/>
    </source>
</evidence>
<feature type="signal peptide" evidence="1">
    <location>
        <begin position="1"/>
        <end position="19"/>
    </location>
</feature>